<proteinExistence type="predicted"/>
<feature type="domain" description="C2H2-type" evidence="3">
    <location>
        <begin position="1644"/>
        <end position="1665"/>
    </location>
</feature>
<feature type="non-terminal residue" evidence="4">
    <location>
        <position position="1"/>
    </location>
</feature>
<dbReference type="PANTHER" id="PTHR47027:SF20">
    <property type="entry name" value="REVERSE TRANSCRIPTASE-LIKE PROTEIN WITH RNA-DIRECTED DNA POLYMERASE DOMAIN"/>
    <property type="match status" value="1"/>
</dbReference>
<keyword evidence="2" id="KW-0472">Membrane</keyword>
<accession>A0A812K8S4</accession>
<keyword evidence="2" id="KW-1133">Transmembrane helix</keyword>
<protein>
    <recommendedName>
        <fullName evidence="3">C2H2-type domain-containing protein</fullName>
    </recommendedName>
</protein>
<name>A0A812K8S4_9DINO</name>
<dbReference type="InterPro" id="IPR013087">
    <property type="entry name" value="Znf_C2H2_type"/>
</dbReference>
<dbReference type="OrthoDB" id="436016at2759"/>
<evidence type="ECO:0000313" key="4">
    <source>
        <dbReference type="EMBL" id="CAE7222840.1"/>
    </source>
</evidence>
<evidence type="ECO:0000256" key="2">
    <source>
        <dbReference type="SAM" id="Phobius"/>
    </source>
</evidence>
<gene>
    <name evidence="4" type="ORF">SNEC2469_LOCUS2943</name>
</gene>
<organism evidence="4 5">
    <name type="scientific">Symbiodinium necroappetens</name>
    <dbReference type="NCBI Taxonomy" id="1628268"/>
    <lineage>
        <taxon>Eukaryota</taxon>
        <taxon>Sar</taxon>
        <taxon>Alveolata</taxon>
        <taxon>Dinophyceae</taxon>
        <taxon>Suessiales</taxon>
        <taxon>Symbiodiniaceae</taxon>
        <taxon>Symbiodinium</taxon>
    </lineage>
</organism>
<evidence type="ECO:0000259" key="3">
    <source>
        <dbReference type="PROSITE" id="PS00028"/>
    </source>
</evidence>
<dbReference type="PANTHER" id="PTHR47027">
    <property type="entry name" value="REVERSE TRANSCRIPTASE DOMAIN-CONTAINING PROTEIN"/>
    <property type="match status" value="1"/>
</dbReference>
<comment type="caution">
    <text evidence="4">The sequence shown here is derived from an EMBL/GenBank/DDBJ whole genome shotgun (WGS) entry which is preliminary data.</text>
</comment>
<feature type="compositionally biased region" description="Low complexity" evidence="1">
    <location>
        <begin position="174"/>
        <end position="188"/>
    </location>
</feature>
<feature type="transmembrane region" description="Helical" evidence="2">
    <location>
        <begin position="223"/>
        <end position="242"/>
    </location>
</feature>
<feature type="region of interest" description="Disordered" evidence="1">
    <location>
        <begin position="132"/>
        <end position="190"/>
    </location>
</feature>
<dbReference type="InterPro" id="IPR012337">
    <property type="entry name" value="RNaseH-like_sf"/>
</dbReference>
<feature type="compositionally biased region" description="Acidic residues" evidence="1">
    <location>
        <begin position="149"/>
        <end position="163"/>
    </location>
</feature>
<dbReference type="Proteomes" id="UP000601435">
    <property type="component" value="Unassembled WGS sequence"/>
</dbReference>
<reference evidence="4" key="1">
    <citation type="submission" date="2021-02" db="EMBL/GenBank/DDBJ databases">
        <authorList>
            <person name="Dougan E. K."/>
            <person name="Rhodes N."/>
            <person name="Thang M."/>
            <person name="Chan C."/>
        </authorList>
    </citation>
    <scope>NUCLEOTIDE SEQUENCE</scope>
</reference>
<dbReference type="EMBL" id="CAJNJA010007293">
    <property type="protein sequence ID" value="CAE7222840.1"/>
    <property type="molecule type" value="Genomic_DNA"/>
</dbReference>
<keyword evidence="5" id="KW-1185">Reference proteome</keyword>
<evidence type="ECO:0000256" key="1">
    <source>
        <dbReference type="SAM" id="MobiDB-lite"/>
    </source>
</evidence>
<dbReference type="PROSITE" id="PS00028">
    <property type="entry name" value="ZINC_FINGER_C2H2_1"/>
    <property type="match status" value="1"/>
</dbReference>
<dbReference type="SUPFAM" id="SSF53098">
    <property type="entry name" value="Ribonuclease H-like"/>
    <property type="match status" value="1"/>
</dbReference>
<sequence length="1919" mass="210092">MDPSEGSVRVLVDNNAFTVEQFTFQHAYPRVTDCAVLGYHCQDVIAVIPHEAWPDGARPTAVLLDCRPIQQGWALFLAADCLVSHSSLIYELDTFVPMGWQVQIDPIDIEDGNFTVAPGTVLVVSYVPQTTDEESSPARPWQGFHSDDVVDDSSNEDSEDSDGSDGLPPPPGGATCSAARSRSRSPQTRAHDSNALRLGCLWGTVPRTPWCFSFAASCACARLTMWVFLLYLAGLVLGPFWWSQHGPWYLLFRLLCVIGCLSKGPFRLPRWLTMAFLLGCGATPAAIDAMPTYLYPLPFTCEGLLSGFDTGGGSDGAFWVRAAFLTLPTNKGQSSANLPARYAPCPFGTDDATHKLFERVPFSALPPAPSGLDRPWRFFDWITCGNIGRSPGPGEALVITSDGSYRACDQAAGWGLSFSIASLDWQDVPGQFVGCLCGPMQPFLAYLGESGAPDAYAAEVAGLLWGAIVTLQLPIACPVLFRADNVSALQGVQGTCGMRSSPLCLAARSLHAAVSICLPATTGYEHVTGHSGDVANELSDALAALGANGAVRTSPFAFDIDHFLRDGAAASLWLPHICQTRRHPRELPMLRGQVMSWPMVEGVCRFEPEYSMQPFLRAFPPDGDLQPPQKTRRNTLSVCLVSYNALSLSDGAGEAQQGLHGAIGRPTLLQQSLIAHDVHLAGLQECRTPQGPCAASSVVVFHTSPTVLIAGATLGLVDFCPWLVPLLFSHGCSLLQKRNGALDRIEPGITSGHACVDHFAAFLEAHLTLQQPFSKQGRAARIDARAVADPQNAGAVSAVITSAPRPEWDIDASEHAAILVDHIYRGLVAHFPLRPKPMRAHFFSDTTVALHRAVAALRHAVRTRSATLRLTFLRCAWQAWRQSTMSFMGLFSGRWLWQLRMRLGSNCMLLRRFGLQLKRACRADKAAHLTRLSSEIADAPTREVHQAIQRVLRPRKFRKTTAAPLPRLDKPDGTIFRDSAEVMDTWREHFRVLEGGIQSSAEDLVLQCRGVACDIDDQTNWDAAHLPSWLALEAALRHSAPRKAVGPDLLPPAICRFFSPQLTEVFWPLLLKTVCRIREPAGLKGGVLFHIDKGKQGARATCDAHRGILAQSCLSKAFHRSLRGLIMNHWSAHALPLQLGGRPGLSSTYGHLASRSILSFARRNQLSAGLIFVDLASAYYAVIRETILGKDLANRPLQEIASALGLDDADLQRLRHLVEQEPIMHQQGASQFLMALTREMHRHTWFILSDDSKLIATQRGTRPGGTLADVLFNILFGRVLLRRQSSSLASAFPRVPWDGVRTPFPVDLSRAPATLISDIVYADDLCTPIVCEAASQLRGTVSAVTADTFDVLTPHALRPNLGPTKTSALVSPVGTGSRKVRHDLFVGLRGKVPLWPDSKGLLWMDLVSRYRHLGSIVCHDGNMCPEVKLRLALAGAAFREGRRKLYACKLIPLERRATLLRSHVLSILLAGAGTWPFLNSKAWHAFQGGVIGLYRQLLGLRATGNWHWTRSQLLSRVGLPSPEALLHTARLRLLSQLVNTAPDQIWALIAWNQEFQQGLRSSGNWFFDAMHTTCKLGRIDQDWFSWSTLIKAHPGHWKGLLKRAEAWDVETHRLQGIFDSAVRSIWSPLVPTSRLPVEGLHHACLVCGLAFASRQQWGAHAQRVHGYRNAATRLAAGRQCQACGTVYASGSRLKSHLLASARCRSFLELSDPAVLPPPLPEIKDPHLQAPSVRATQCPMLPPASEERCLALAAELSRLRCATDQEVYDTVAAHVAPLPVLRRTLEVWASDLPAGPLADSASDVLLVLTPELLCSEVCGKLDGNVPAPPFMPRLQAMGFCPRKFPREVLWHGHLDLAWIDRWPLVLDFVWLCGGPLAILCTSSLQDPCLFEVGIPVLFRVEASAEQLAPLSSWLLELADL</sequence>
<evidence type="ECO:0000313" key="5">
    <source>
        <dbReference type="Proteomes" id="UP000601435"/>
    </source>
</evidence>
<keyword evidence="2" id="KW-0812">Transmembrane</keyword>